<proteinExistence type="predicted"/>
<dbReference type="AlphaFoldDB" id="A0A8S1QB36"/>
<gene>
    <name evidence="1" type="ORF">PSON_ATCC_30995.1.T1000089</name>
</gene>
<accession>A0A8S1QB36</accession>
<comment type="caution">
    <text evidence="1">The sequence shown here is derived from an EMBL/GenBank/DDBJ whole genome shotgun (WGS) entry which is preliminary data.</text>
</comment>
<protein>
    <submittedName>
        <fullName evidence="1">Uncharacterized protein</fullName>
    </submittedName>
</protein>
<dbReference type="Proteomes" id="UP000692954">
    <property type="component" value="Unassembled WGS sequence"/>
</dbReference>
<evidence type="ECO:0000313" key="1">
    <source>
        <dbReference type="EMBL" id="CAD8112227.1"/>
    </source>
</evidence>
<evidence type="ECO:0000313" key="2">
    <source>
        <dbReference type="Proteomes" id="UP000692954"/>
    </source>
</evidence>
<keyword evidence="2" id="KW-1185">Reference proteome</keyword>
<organism evidence="1 2">
    <name type="scientific">Paramecium sonneborni</name>
    <dbReference type="NCBI Taxonomy" id="65129"/>
    <lineage>
        <taxon>Eukaryota</taxon>
        <taxon>Sar</taxon>
        <taxon>Alveolata</taxon>
        <taxon>Ciliophora</taxon>
        <taxon>Intramacronucleata</taxon>
        <taxon>Oligohymenophorea</taxon>
        <taxon>Peniculida</taxon>
        <taxon>Parameciidae</taxon>
        <taxon>Paramecium</taxon>
    </lineage>
</organism>
<dbReference type="EMBL" id="CAJJDN010000100">
    <property type="protein sequence ID" value="CAD8112227.1"/>
    <property type="molecule type" value="Genomic_DNA"/>
</dbReference>
<sequence length="400" mass="47830">MIDPYLMENNVIPRLTFNFRRVCFINSKQLQYGLIRRHIFKIDFNQLINSYQSNQIITQKIIMNYQFKILKINLNYVIMKILLKPYRKLNLFNKDFKIIMSFDTIKQRNYCQQNKAAKQQYKCVNNFNSLVFNQNCLNLQLNSRIIFQIQQMLKEWQMHYLKLIDCKSNNFNISKVEEILQVSVTRKFEDSLQIKSVSDLTQCLGIFYSLGRLSEILELKCNQIIKQISEQYKILQNSKSFLPDYRNRIKNELNQMILIWLIYQAINQSNLISISADQYHLITITSKIHFYPIIKDIYYDQLIMFSEQILIFPLSILLSLNLNELLEQMMSSLIVLKPLHQMQFILLLKEQIKNLVSDVYVQERGQTYIEKALNTLTSFIDFIKLELEQIKNMMDNHLNL</sequence>
<name>A0A8S1QB36_9CILI</name>
<reference evidence="1" key="1">
    <citation type="submission" date="2021-01" db="EMBL/GenBank/DDBJ databases">
        <authorList>
            <consortium name="Genoscope - CEA"/>
            <person name="William W."/>
        </authorList>
    </citation>
    <scope>NUCLEOTIDE SEQUENCE</scope>
</reference>